<organism evidence="2 3">
    <name type="scientific">Rahnella woolbedingensis</name>
    <dbReference type="NCBI Taxonomy" id="1510574"/>
    <lineage>
        <taxon>Bacteria</taxon>
        <taxon>Pseudomonadati</taxon>
        <taxon>Pseudomonadota</taxon>
        <taxon>Gammaproteobacteria</taxon>
        <taxon>Enterobacterales</taxon>
        <taxon>Yersiniaceae</taxon>
        <taxon>Rahnella</taxon>
    </lineage>
</organism>
<dbReference type="RefSeq" id="WP_120131563.1">
    <property type="nucleotide sequence ID" value="NZ_RAHH01000004.1"/>
</dbReference>
<reference evidence="2 3" key="1">
    <citation type="submission" date="2018-09" db="EMBL/GenBank/DDBJ databases">
        <authorList>
            <person name="Le Fleche-Mateos A."/>
        </authorList>
    </citation>
    <scope>NUCLEOTIDE SEQUENCE [LARGE SCALE GENOMIC DNA]</scope>
    <source>
        <strain evidence="2 3">DSM 27399</strain>
    </source>
</reference>
<dbReference type="SUPFAM" id="SSF51206">
    <property type="entry name" value="cAMP-binding domain-like"/>
    <property type="match status" value="1"/>
</dbReference>
<dbReference type="Pfam" id="PF15977">
    <property type="entry name" value="HTH_46"/>
    <property type="match status" value="1"/>
</dbReference>
<evidence type="ECO:0000313" key="3">
    <source>
        <dbReference type="Proteomes" id="UP000284908"/>
    </source>
</evidence>
<dbReference type="Proteomes" id="UP000284908">
    <property type="component" value="Unassembled WGS sequence"/>
</dbReference>
<keyword evidence="3" id="KW-1185">Reference proteome</keyword>
<dbReference type="Gene3D" id="2.60.120.10">
    <property type="entry name" value="Jelly Rolls"/>
    <property type="match status" value="1"/>
</dbReference>
<protein>
    <recommendedName>
        <fullName evidence="1">IprA winged helix-turn-helix domain-containing protein</fullName>
    </recommendedName>
</protein>
<evidence type="ECO:0000313" key="2">
    <source>
        <dbReference type="EMBL" id="RJT46413.1"/>
    </source>
</evidence>
<comment type="caution">
    <text evidence="2">The sequence shown here is derived from an EMBL/GenBank/DDBJ whole genome shotgun (WGS) entry which is preliminary data.</text>
</comment>
<dbReference type="EMBL" id="RAHH01000004">
    <property type="protein sequence ID" value="RJT46413.1"/>
    <property type="molecule type" value="Genomic_DNA"/>
</dbReference>
<dbReference type="InterPro" id="IPR014710">
    <property type="entry name" value="RmlC-like_jellyroll"/>
</dbReference>
<name>A0A419ND65_9GAMM</name>
<sequence>MRFRKPAHTIQILVDICEPVAQVLEFEAGKRLALSQAEENVIFLAQGGIQLYRRQDDLLISEIVAPYAFGIMHNRIESDYYYIKATGPTKFLTLPYDDFMKIAREHDLWETLFIVATHTVTYLIRRDVNLINRDRYNIVKSYLQDLNELPDEKKSKMTVTQYIVRRSGLSRSGVMGILSELKKGGYIVLKDGYLEYLADNIPNEF</sequence>
<dbReference type="AlphaFoldDB" id="A0A419ND65"/>
<evidence type="ECO:0000259" key="1">
    <source>
        <dbReference type="Pfam" id="PF15977"/>
    </source>
</evidence>
<dbReference type="InterPro" id="IPR041687">
    <property type="entry name" value="HTH_46"/>
</dbReference>
<feature type="domain" description="IprA winged helix-turn-helix" evidence="1">
    <location>
        <begin position="136"/>
        <end position="203"/>
    </location>
</feature>
<accession>A0A419ND65</accession>
<gene>
    <name evidence="2" type="ORF">D6C13_04115</name>
</gene>
<proteinExistence type="predicted"/>
<dbReference type="OrthoDB" id="6503934at2"/>
<dbReference type="InterPro" id="IPR018490">
    <property type="entry name" value="cNMP-bd_dom_sf"/>
</dbReference>